<proteinExistence type="predicted"/>
<accession>A0A8J8NWU9</accession>
<organism evidence="1 2">
    <name type="scientific">Halteria grandinella</name>
    <dbReference type="NCBI Taxonomy" id="5974"/>
    <lineage>
        <taxon>Eukaryota</taxon>
        <taxon>Sar</taxon>
        <taxon>Alveolata</taxon>
        <taxon>Ciliophora</taxon>
        <taxon>Intramacronucleata</taxon>
        <taxon>Spirotrichea</taxon>
        <taxon>Stichotrichia</taxon>
        <taxon>Sporadotrichida</taxon>
        <taxon>Halteriidae</taxon>
        <taxon>Halteria</taxon>
    </lineage>
</organism>
<name>A0A8J8NWU9_HALGN</name>
<dbReference type="Proteomes" id="UP000785679">
    <property type="component" value="Unassembled WGS sequence"/>
</dbReference>
<dbReference type="EMBL" id="RRYP01005392">
    <property type="protein sequence ID" value="TNV82079.1"/>
    <property type="molecule type" value="Genomic_DNA"/>
</dbReference>
<evidence type="ECO:0000313" key="2">
    <source>
        <dbReference type="Proteomes" id="UP000785679"/>
    </source>
</evidence>
<keyword evidence="2" id="KW-1185">Reference proteome</keyword>
<protein>
    <submittedName>
        <fullName evidence="1">Uncharacterized protein</fullName>
    </submittedName>
</protein>
<reference evidence="1" key="1">
    <citation type="submission" date="2019-06" db="EMBL/GenBank/DDBJ databases">
        <authorList>
            <person name="Zheng W."/>
        </authorList>
    </citation>
    <scope>NUCLEOTIDE SEQUENCE</scope>
    <source>
        <strain evidence="1">QDHG01</strain>
    </source>
</reference>
<comment type="caution">
    <text evidence="1">The sequence shown here is derived from an EMBL/GenBank/DDBJ whole genome shotgun (WGS) entry which is preliminary data.</text>
</comment>
<sequence>MISTWFFTNGWFNTSLISGRFSGFNGFAAQQIAIRNILHIIFAVYIWERILFCEHEVKNNPRCPNVGFASVILLHRSFRRKIFSRSNECRVILAFLVFLNSPKISNLCNQFLFFFDKQNITWLEVPMHQACLMHVIQCEANLYEPCECLCFLDASLCFNYFIEQIQGFSQLIHNAKWGEILACVNVLERLHILYDERMLMQFKKCDFILELLV</sequence>
<gene>
    <name evidence="1" type="ORF">FGO68_gene411</name>
</gene>
<dbReference type="AlphaFoldDB" id="A0A8J8NWU9"/>
<evidence type="ECO:0000313" key="1">
    <source>
        <dbReference type="EMBL" id="TNV82079.1"/>
    </source>
</evidence>